<proteinExistence type="predicted"/>
<dbReference type="SFLD" id="SFLDG01129">
    <property type="entry name" value="C1.5:_HAD__Beta-PGM__Phosphata"/>
    <property type="match status" value="1"/>
</dbReference>
<dbReference type="FunCoup" id="A7THK8">
    <property type="interactions" value="101"/>
</dbReference>
<dbReference type="PANTHER" id="PTHR43885">
    <property type="entry name" value="HALOACID DEHALOGENASE-LIKE HYDROLASE"/>
    <property type="match status" value="1"/>
</dbReference>
<dbReference type="STRING" id="436907.A7THK8"/>
<dbReference type="Gene3D" id="1.10.260.80">
    <property type="match status" value="1"/>
</dbReference>
<dbReference type="InterPro" id="IPR023214">
    <property type="entry name" value="HAD_sf"/>
</dbReference>
<keyword evidence="2" id="KW-1185">Reference proteome</keyword>
<dbReference type="PANTHER" id="PTHR43885:SF1">
    <property type="entry name" value="SUPERFAMILY HYDROLASE, PUTATIVE (AFU_ORTHOLOGUE AFUA_4G13290)-RELATED"/>
    <property type="match status" value="1"/>
</dbReference>
<organism evidence="2">
    <name type="scientific">Vanderwaltozyma polyspora (strain ATCC 22028 / DSM 70294 / BCRC 21397 / CBS 2163 / NBRC 10782 / NRRL Y-8283 / UCD 57-17)</name>
    <name type="common">Kluyveromyces polysporus</name>
    <dbReference type="NCBI Taxonomy" id="436907"/>
    <lineage>
        <taxon>Eukaryota</taxon>
        <taxon>Fungi</taxon>
        <taxon>Dikarya</taxon>
        <taxon>Ascomycota</taxon>
        <taxon>Saccharomycotina</taxon>
        <taxon>Saccharomycetes</taxon>
        <taxon>Saccharomycetales</taxon>
        <taxon>Saccharomycetaceae</taxon>
        <taxon>Vanderwaltozyma</taxon>
    </lineage>
</organism>
<dbReference type="CDD" id="cd07505">
    <property type="entry name" value="HAD_BPGM-like"/>
    <property type="match status" value="1"/>
</dbReference>
<dbReference type="GeneID" id="5546447"/>
<dbReference type="PhylomeDB" id="A7THK8"/>
<dbReference type="NCBIfam" id="TIGR01549">
    <property type="entry name" value="HAD-SF-IA-v1"/>
    <property type="match status" value="1"/>
</dbReference>
<dbReference type="SFLD" id="SFLDS00003">
    <property type="entry name" value="Haloacid_Dehalogenase"/>
    <property type="match status" value="1"/>
</dbReference>
<evidence type="ECO:0008006" key="3">
    <source>
        <dbReference type="Google" id="ProtNLM"/>
    </source>
</evidence>
<dbReference type="NCBIfam" id="TIGR01509">
    <property type="entry name" value="HAD-SF-IA-v3"/>
    <property type="match status" value="1"/>
</dbReference>
<dbReference type="InterPro" id="IPR006439">
    <property type="entry name" value="HAD-SF_hydro_IA"/>
</dbReference>
<evidence type="ECO:0000313" key="1">
    <source>
        <dbReference type="EMBL" id="EDO18174.1"/>
    </source>
</evidence>
<dbReference type="Proteomes" id="UP000000267">
    <property type="component" value="Unassembled WGS sequence"/>
</dbReference>
<dbReference type="KEGG" id="vpo:Kpol_543p3"/>
<gene>
    <name evidence="1" type="ORF">Kpol_543p3</name>
</gene>
<evidence type="ECO:0000313" key="2">
    <source>
        <dbReference type="Proteomes" id="UP000000267"/>
    </source>
</evidence>
<dbReference type="InterPro" id="IPR036412">
    <property type="entry name" value="HAD-like_sf"/>
</dbReference>
<dbReference type="OrthoDB" id="426235at2759"/>
<dbReference type="Gene3D" id="3.40.50.1000">
    <property type="entry name" value="HAD superfamily/HAD-like"/>
    <property type="match status" value="1"/>
</dbReference>
<dbReference type="InParanoid" id="A7THK8"/>
<reference evidence="1 2" key="1">
    <citation type="journal article" date="2007" name="Proc. Natl. Acad. Sci. U.S.A.">
        <title>Independent sorting-out of thousands of duplicated gene pairs in two yeast species descended from a whole-genome duplication.</title>
        <authorList>
            <person name="Scannell D.R."/>
            <person name="Frank A.C."/>
            <person name="Conant G.C."/>
            <person name="Byrne K.P."/>
            <person name="Woolfit M."/>
            <person name="Wolfe K.H."/>
        </authorList>
    </citation>
    <scope>NUCLEOTIDE SEQUENCE [LARGE SCALE GENOMIC DNA]</scope>
    <source>
        <strain evidence="2">ATCC 22028 / DSM 70294 / BCRC 21397 / CBS 2163 / NBRC 10782 / NRRL Y-8283 / UCD 57-17</strain>
    </source>
</reference>
<dbReference type="RefSeq" id="XP_001646032.1">
    <property type="nucleotide sequence ID" value="XM_001645982.1"/>
</dbReference>
<dbReference type="EMBL" id="DS480392">
    <property type="protein sequence ID" value="EDO18174.1"/>
    <property type="molecule type" value="Genomic_DNA"/>
</dbReference>
<sequence length="223" mass="25836">MFNNFKKFKTIRTLHNTMASKVNIKAVIFDMDGTLCLPQPWMFPAMRKSIGLDDDAVDILTFMDEMKTEEEKIITNERLKLVEKKAMMEMEPQPGLVELLTFLHENDIKMNICTRNLIQPVNHLINNFLPSHLQQEFDFILTRDFRPMKPSPEPLLHIIKRLSLEPHNVIMVGDSYDDMMSGHSAGCTTVLLKNNKNEKLTKEYPHLIDVTISELPDLIRIIS</sequence>
<dbReference type="GO" id="GO:0033883">
    <property type="term" value="F:pyridoxal phosphatase activity"/>
    <property type="evidence" value="ECO:0007669"/>
    <property type="project" value="EnsemblFungi"/>
</dbReference>
<accession>A7THK8</accession>
<name>A7THK8_VANPO</name>
<dbReference type="SUPFAM" id="SSF56784">
    <property type="entry name" value="HAD-like"/>
    <property type="match status" value="1"/>
</dbReference>
<dbReference type="OMA" id="QTYMFKE"/>
<dbReference type="AlphaFoldDB" id="A7THK8"/>
<dbReference type="Pfam" id="PF00702">
    <property type="entry name" value="Hydrolase"/>
    <property type="match status" value="1"/>
</dbReference>
<dbReference type="HOGENOM" id="CLU_045011_11_1_1"/>
<dbReference type="eggNOG" id="ENOG502QR7R">
    <property type="taxonomic scope" value="Eukaryota"/>
</dbReference>
<protein>
    <recommendedName>
        <fullName evidence="3">HAD superfamily hydrolase</fullName>
    </recommendedName>
</protein>